<evidence type="ECO:0008006" key="13">
    <source>
        <dbReference type="Google" id="ProtNLM"/>
    </source>
</evidence>
<dbReference type="PANTHER" id="PTHR14269:SF60">
    <property type="entry name" value="CARDIOLIPIN SYNTHASE (CMP-FORMING)"/>
    <property type="match status" value="1"/>
</dbReference>
<evidence type="ECO:0000256" key="8">
    <source>
        <dbReference type="ARBA" id="ARBA00023209"/>
    </source>
</evidence>
<proteinExistence type="predicted"/>
<keyword evidence="12" id="KW-1185">Reference proteome</keyword>
<keyword evidence="5" id="KW-1133">Transmembrane helix</keyword>
<keyword evidence="6" id="KW-0443">Lipid metabolism</keyword>
<gene>
    <name evidence="11" type="ORF">PSTT_13586</name>
</gene>
<evidence type="ECO:0000256" key="2">
    <source>
        <dbReference type="ARBA" id="ARBA00022516"/>
    </source>
</evidence>
<reference evidence="11" key="1">
    <citation type="submission" date="2017-12" db="EMBL/GenBank/DDBJ databases">
        <title>Gene loss provides genomic basis for host adaptation in cereal stripe rust fungi.</title>
        <authorList>
            <person name="Xia C."/>
        </authorList>
    </citation>
    <scope>NUCLEOTIDE SEQUENCE [LARGE SCALE GENOMIC DNA]</scope>
    <source>
        <strain evidence="11">93-210</strain>
    </source>
</reference>
<dbReference type="PANTHER" id="PTHR14269">
    <property type="entry name" value="CDP-DIACYLGLYCEROL--GLYCEROL-3-PHOSPHATE 3-PHOSPHATIDYLTRANSFERASE-RELATED"/>
    <property type="match status" value="1"/>
</dbReference>
<evidence type="ECO:0000256" key="6">
    <source>
        <dbReference type="ARBA" id="ARBA00023098"/>
    </source>
</evidence>
<comment type="caution">
    <text evidence="11">The sequence shown here is derived from an EMBL/GenBank/DDBJ whole genome shotgun (WGS) entry which is preliminary data.</text>
</comment>
<feature type="region of interest" description="Disordered" evidence="10">
    <location>
        <begin position="33"/>
        <end position="56"/>
    </location>
</feature>
<dbReference type="InterPro" id="IPR000462">
    <property type="entry name" value="CDP-OH_P_trans"/>
</dbReference>
<dbReference type="Gene3D" id="1.20.120.1760">
    <property type="match status" value="1"/>
</dbReference>
<dbReference type="GO" id="GO:0032049">
    <property type="term" value="P:cardiolipin biosynthetic process"/>
    <property type="evidence" value="ECO:0007669"/>
    <property type="project" value="TreeGrafter"/>
</dbReference>
<protein>
    <recommendedName>
        <fullName evidence="13">CDP-diacylglycerol-glycerol-3-phosphate 3-phosphatidyltransferase</fullName>
    </recommendedName>
</protein>
<dbReference type="GO" id="GO:0005739">
    <property type="term" value="C:mitochondrion"/>
    <property type="evidence" value="ECO:0007669"/>
    <property type="project" value="TreeGrafter"/>
</dbReference>
<dbReference type="VEuPathDB" id="FungiDB:PSTT_13586"/>
<evidence type="ECO:0000256" key="3">
    <source>
        <dbReference type="ARBA" id="ARBA00022679"/>
    </source>
</evidence>
<name>A0A2S4UR37_9BASI</name>
<keyword evidence="3" id="KW-0808">Transferase</keyword>
<dbReference type="AlphaFoldDB" id="A0A2S4UR37"/>
<dbReference type="VEuPathDB" id="FungiDB:PSHT_05178"/>
<feature type="non-terminal residue" evidence="11">
    <location>
        <position position="292"/>
    </location>
</feature>
<keyword evidence="8" id="KW-0594">Phospholipid biosynthesis</keyword>
<dbReference type="InterPro" id="IPR043130">
    <property type="entry name" value="CDP-OH_PTrfase_TM_dom"/>
</dbReference>
<evidence type="ECO:0000256" key="10">
    <source>
        <dbReference type="SAM" id="MobiDB-lite"/>
    </source>
</evidence>
<dbReference type="GO" id="GO:0043337">
    <property type="term" value="F:cardiolipin synthase (CMP-forming)"/>
    <property type="evidence" value="ECO:0007669"/>
    <property type="project" value="TreeGrafter"/>
</dbReference>
<evidence type="ECO:0000256" key="4">
    <source>
        <dbReference type="ARBA" id="ARBA00022692"/>
    </source>
</evidence>
<evidence type="ECO:0000256" key="9">
    <source>
        <dbReference type="ARBA" id="ARBA00023264"/>
    </source>
</evidence>
<dbReference type="EMBL" id="PKSL01000193">
    <property type="protein sequence ID" value="POV99785.1"/>
    <property type="molecule type" value="Genomic_DNA"/>
</dbReference>
<sequence length="292" mass="33138">MRALQLQIRKPSIALLLQPTKLSFHRQYSSQPRHAIKPNSAEGSHAHTGLTVDPPSGKISRRENIYTIPNLITSSRIILCPVLSYTIIHDQHLISAGVLLYCAVSDWVDGKLARMYPDQMASVLGTILDPAADKILMTTLYLLLQSSLEETCCFHYLHFISDIILYHFQLRHIFIVQLSSSGKTFARFWDFSLPSAQVTPTQISKVNKLDVFNLIYSMKLVILTLHYNTFLQLILVGLTTINPIIPMDIQTPMTILQLSYISKKTQRWTVATSTITSGLSYIFSRNAIRYIR</sequence>
<organism evidence="11 12">
    <name type="scientific">Puccinia striiformis</name>
    <dbReference type="NCBI Taxonomy" id="27350"/>
    <lineage>
        <taxon>Eukaryota</taxon>
        <taxon>Fungi</taxon>
        <taxon>Dikarya</taxon>
        <taxon>Basidiomycota</taxon>
        <taxon>Pucciniomycotina</taxon>
        <taxon>Pucciniomycetes</taxon>
        <taxon>Pucciniales</taxon>
        <taxon>Pucciniaceae</taxon>
        <taxon>Puccinia</taxon>
    </lineage>
</organism>
<keyword evidence="7" id="KW-0472">Membrane</keyword>
<keyword evidence="4" id="KW-0812">Transmembrane</keyword>
<keyword evidence="9" id="KW-1208">Phospholipid metabolism</keyword>
<evidence type="ECO:0000256" key="5">
    <source>
        <dbReference type="ARBA" id="ARBA00022989"/>
    </source>
</evidence>
<accession>A0A2S4UR37</accession>
<comment type="subcellular location">
    <subcellularLocation>
        <location evidence="1">Membrane</location>
        <topology evidence="1">Multi-pass membrane protein</topology>
    </subcellularLocation>
</comment>
<dbReference type="Proteomes" id="UP000239156">
    <property type="component" value="Unassembled WGS sequence"/>
</dbReference>
<dbReference type="GO" id="GO:0016020">
    <property type="term" value="C:membrane"/>
    <property type="evidence" value="ECO:0007669"/>
    <property type="project" value="UniProtKB-SubCell"/>
</dbReference>
<dbReference type="Pfam" id="PF01066">
    <property type="entry name" value="CDP-OH_P_transf"/>
    <property type="match status" value="1"/>
</dbReference>
<evidence type="ECO:0000313" key="12">
    <source>
        <dbReference type="Proteomes" id="UP000239156"/>
    </source>
</evidence>
<evidence type="ECO:0000313" key="11">
    <source>
        <dbReference type="EMBL" id="POV99785.1"/>
    </source>
</evidence>
<evidence type="ECO:0000256" key="7">
    <source>
        <dbReference type="ARBA" id="ARBA00023136"/>
    </source>
</evidence>
<dbReference type="InterPro" id="IPR050324">
    <property type="entry name" value="CDP-alcohol_PTase-I"/>
</dbReference>
<evidence type="ECO:0000256" key="1">
    <source>
        <dbReference type="ARBA" id="ARBA00004141"/>
    </source>
</evidence>
<keyword evidence="2" id="KW-0444">Lipid biosynthesis</keyword>